<feature type="transmembrane region" description="Helical" evidence="2">
    <location>
        <begin position="179"/>
        <end position="201"/>
    </location>
</feature>
<proteinExistence type="predicted"/>
<feature type="transmembrane region" description="Helical" evidence="2">
    <location>
        <begin position="12"/>
        <end position="35"/>
    </location>
</feature>
<feature type="transmembrane region" description="Helical" evidence="2">
    <location>
        <begin position="140"/>
        <end position="159"/>
    </location>
</feature>
<keyword evidence="5" id="KW-1185">Reference proteome</keyword>
<feature type="transmembrane region" description="Helical" evidence="2">
    <location>
        <begin position="247"/>
        <end position="267"/>
    </location>
</feature>
<keyword evidence="2" id="KW-1133">Transmembrane helix</keyword>
<evidence type="ECO:0000313" key="4">
    <source>
        <dbReference type="EMBL" id="TFK46845.1"/>
    </source>
</evidence>
<sequence>MSLSLDTYGAYLTGVTLSTAMYGITCAQVASYYWAYRDDNRAFKGLVGFIWMTDSLQQALLLHSVYFFLVICREKGDLVALLSANWLVSSRTNAGSVTMLFLANSKNRSMISMIIPGEISISLVECYFIWRTLRFWKTNYILFMLIPLVSSTVGAFLYIGKLFRYPSFNEATRAPWEIWLAAGSRVVTDVVVAAVMSYKLYTSRRVTLAHRHLLTTLTNYTIATGVLSCVFAITYLITYIIMPFSMFYVGVYCVHTKIYVNSMMATLNSRQRLREMRGRVINVSSDSEPGSGASGRGHSRAALPPKV</sequence>
<name>A0A5C3MPX7_9AGAM</name>
<keyword evidence="2" id="KW-0472">Membrane</keyword>
<dbReference type="Pfam" id="PF20152">
    <property type="entry name" value="DUF6534"/>
    <property type="match status" value="1"/>
</dbReference>
<gene>
    <name evidence="4" type="ORF">OE88DRAFT_1739177</name>
</gene>
<dbReference type="EMBL" id="ML213527">
    <property type="protein sequence ID" value="TFK46845.1"/>
    <property type="molecule type" value="Genomic_DNA"/>
</dbReference>
<dbReference type="OrthoDB" id="2745105at2759"/>
<evidence type="ECO:0000256" key="1">
    <source>
        <dbReference type="SAM" id="MobiDB-lite"/>
    </source>
</evidence>
<evidence type="ECO:0000256" key="2">
    <source>
        <dbReference type="SAM" id="Phobius"/>
    </source>
</evidence>
<dbReference type="InterPro" id="IPR045339">
    <property type="entry name" value="DUF6534"/>
</dbReference>
<accession>A0A5C3MPX7</accession>
<keyword evidence="2" id="KW-0812">Transmembrane</keyword>
<protein>
    <recommendedName>
        <fullName evidence="3">DUF6534 domain-containing protein</fullName>
    </recommendedName>
</protein>
<reference evidence="4 5" key="1">
    <citation type="journal article" date="2019" name="Nat. Ecol. Evol.">
        <title>Megaphylogeny resolves global patterns of mushroom evolution.</title>
        <authorList>
            <person name="Varga T."/>
            <person name="Krizsan K."/>
            <person name="Foldi C."/>
            <person name="Dima B."/>
            <person name="Sanchez-Garcia M."/>
            <person name="Sanchez-Ramirez S."/>
            <person name="Szollosi G.J."/>
            <person name="Szarkandi J.G."/>
            <person name="Papp V."/>
            <person name="Albert L."/>
            <person name="Andreopoulos W."/>
            <person name="Angelini C."/>
            <person name="Antonin V."/>
            <person name="Barry K.W."/>
            <person name="Bougher N.L."/>
            <person name="Buchanan P."/>
            <person name="Buyck B."/>
            <person name="Bense V."/>
            <person name="Catcheside P."/>
            <person name="Chovatia M."/>
            <person name="Cooper J."/>
            <person name="Damon W."/>
            <person name="Desjardin D."/>
            <person name="Finy P."/>
            <person name="Geml J."/>
            <person name="Haridas S."/>
            <person name="Hughes K."/>
            <person name="Justo A."/>
            <person name="Karasinski D."/>
            <person name="Kautmanova I."/>
            <person name="Kiss B."/>
            <person name="Kocsube S."/>
            <person name="Kotiranta H."/>
            <person name="LaButti K.M."/>
            <person name="Lechner B.E."/>
            <person name="Liimatainen K."/>
            <person name="Lipzen A."/>
            <person name="Lukacs Z."/>
            <person name="Mihaltcheva S."/>
            <person name="Morgado L.N."/>
            <person name="Niskanen T."/>
            <person name="Noordeloos M.E."/>
            <person name="Ohm R.A."/>
            <person name="Ortiz-Santana B."/>
            <person name="Ovrebo C."/>
            <person name="Racz N."/>
            <person name="Riley R."/>
            <person name="Savchenko A."/>
            <person name="Shiryaev A."/>
            <person name="Soop K."/>
            <person name="Spirin V."/>
            <person name="Szebenyi C."/>
            <person name="Tomsovsky M."/>
            <person name="Tulloss R.E."/>
            <person name="Uehling J."/>
            <person name="Grigoriev I.V."/>
            <person name="Vagvolgyi C."/>
            <person name="Papp T."/>
            <person name="Martin F.M."/>
            <person name="Miettinen O."/>
            <person name="Hibbett D.S."/>
            <person name="Nagy L.G."/>
        </authorList>
    </citation>
    <scope>NUCLEOTIDE SEQUENCE [LARGE SCALE GENOMIC DNA]</scope>
    <source>
        <strain evidence="4 5">OMC1185</strain>
    </source>
</reference>
<dbReference type="PANTHER" id="PTHR40465">
    <property type="entry name" value="CHROMOSOME 1, WHOLE GENOME SHOTGUN SEQUENCE"/>
    <property type="match status" value="1"/>
</dbReference>
<feature type="domain" description="DUF6534" evidence="3">
    <location>
        <begin position="186"/>
        <end position="272"/>
    </location>
</feature>
<evidence type="ECO:0000313" key="5">
    <source>
        <dbReference type="Proteomes" id="UP000305948"/>
    </source>
</evidence>
<organism evidence="4 5">
    <name type="scientific">Heliocybe sulcata</name>
    <dbReference type="NCBI Taxonomy" id="5364"/>
    <lineage>
        <taxon>Eukaryota</taxon>
        <taxon>Fungi</taxon>
        <taxon>Dikarya</taxon>
        <taxon>Basidiomycota</taxon>
        <taxon>Agaricomycotina</taxon>
        <taxon>Agaricomycetes</taxon>
        <taxon>Gloeophyllales</taxon>
        <taxon>Gloeophyllaceae</taxon>
        <taxon>Heliocybe</taxon>
    </lineage>
</organism>
<dbReference type="AlphaFoldDB" id="A0A5C3MPX7"/>
<dbReference type="Proteomes" id="UP000305948">
    <property type="component" value="Unassembled WGS sequence"/>
</dbReference>
<evidence type="ECO:0000259" key="3">
    <source>
        <dbReference type="Pfam" id="PF20152"/>
    </source>
</evidence>
<feature type="region of interest" description="Disordered" evidence="1">
    <location>
        <begin position="283"/>
        <end position="307"/>
    </location>
</feature>
<feature type="transmembrane region" description="Helical" evidence="2">
    <location>
        <begin position="222"/>
        <end position="241"/>
    </location>
</feature>
<dbReference type="PANTHER" id="PTHR40465:SF1">
    <property type="entry name" value="DUF6534 DOMAIN-CONTAINING PROTEIN"/>
    <property type="match status" value="1"/>
</dbReference>